<keyword evidence="1 3" id="KW-0436">Ligase</keyword>
<comment type="subcellular location">
    <subcellularLocation>
        <location evidence="3">Cytoplasm</location>
    </subcellularLocation>
</comment>
<name>A0A1H7VTT3_9LACT</name>
<sequence length="395" mass="44927">MKVCGVVAEYNPFHNGHLYQLAEAKKKTGADVLIVAMSGNFLQRGEPAVIDKWQRAQTALSHGADIVLEIPAAFSVQPADLFAKGAVELLDLMGIDVLSFGSESGDGSDFLLSAAMYLEKEEEINELFKREQEQKLTYAKNMSRLLAKYLPEIKLDLTQPNNILGFAYAKELQKKNRSIGIQTVRRKSSHYHDQEIGSGDEIASATAIRKILSSSKEWETASSLPFPEETKTSLVNSKLVKWDDFFPYLKYRITTTSLEGLSQIYLMEQGLEYRVKAVIKEAEDMAGFLTALKTKQLSWTRLQRICFYILLDKTKEEMEKRIDHLNFIRLLGFNRTGQTYLSEIKRQLEIPLVTNVSQKNSALVAHDITVSEVYRLAEHDRIKSQDYKRKPIKMD</sequence>
<keyword evidence="3" id="KW-0067">ATP-binding</keyword>
<dbReference type="PANTHER" id="PTHR37825:SF1">
    <property type="entry name" value="TRNA(MET) CYTIDINE ACETATE LIGASE"/>
    <property type="match status" value="1"/>
</dbReference>
<comment type="catalytic activity">
    <reaction evidence="3">
        <text>cytidine(34) in elongator tRNA(Met) + acetate + ATP = N(4)-acetylcytidine(34) in elongator tRNA(Met) + AMP + diphosphate</text>
        <dbReference type="Rhea" id="RHEA:58144"/>
        <dbReference type="Rhea" id="RHEA-COMP:10693"/>
        <dbReference type="Rhea" id="RHEA-COMP:10694"/>
        <dbReference type="ChEBI" id="CHEBI:30089"/>
        <dbReference type="ChEBI" id="CHEBI:30616"/>
        <dbReference type="ChEBI" id="CHEBI:33019"/>
        <dbReference type="ChEBI" id="CHEBI:74900"/>
        <dbReference type="ChEBI" id="CHEBI:82748"/>
        <dbReference type="ChEBI" id="CHEBI:456215"/>
    </reaction>
</comment>
<gene>
    <name evidence="3" type="primary">tmcAL</name>
    <name evidence="4" type="ORF">APU01nite_19350</name>
    <name evidence="5" type="ORF">SAMN04488100_12710</name>
</gene>
<dbReference type="GO" id="GO:0016879">
    <property type="term" value="F:ligase activity, forming carbon-nitrogen bonds"/>
    <property type="evidence" value="ECO:0007669"/>
    <property type="project" value="UniProtKB-UniRule"/>
</dbReference>
<evidence type="ECO:0000313" key="4">
    <source>
        <dbReference type="EMBL" id="GEK89896.1"/>
    </source>
</evidence>
<feature type="binding site" evidence="3">
    <location>
        <position position="101"/>
    </location>
    <ligand>
        <name>ATP</name>
        <dbReference type="ChEBI" id="CHEBI:30616"/>
    </ligand>
</feature>
<dbReference type="Proteomes" id="UP000198548">
    <property type="component" value="Unassembled WGS sequence"/>
</dbReference>
<keyword evidence="5" id="KW-0808">Transferase</keyword>
<comment type="caution">
    <text evidence="3">Lacks conserved residue(s) required for the propagation of feature annotation.</text>
</comment>
<dbReference type="PANTHER" id="PTHR37825">
    <property type="entry name" value="TRNA(MET) CYTIDINE ACETATE LIGASE"/>
    <property type="match status" value="1"/>
</dbReference>
<keyword evidence="7" id="KW-1185">Reference proteome</keyword>
<evidence type="ECO:0000313" key="5">
    <source>
        <dbReference type="EMBL" id="SEM12289.1"/>
    </source>
</evidence>
<protein>
    <recommendedName>
        <fullName evidence="3">tRNA(Met) cytidine acetate ligase</fullName>
        <ecNumber evidence="3">6.3.4.-</ecNumber>
    </recommendedName>
</protein>
<evidence type="ECO:0000256" key="2">
    <source>
        <dbReference type="ARBA" id="ARBA00022694"/>
    </source>
</evidence>
<dbReference type="Gene3D" id="3.40.50.620">
    <property type="entry name" value="HUPs"/>
    <property type="match status" value="1"/>
</dbReference>
<keyword evidence="3" id="KW-0820">tRNA-binding</keyword>
<reference evidence="4 7" key="2">
    <citation type="submission" date="2019-07" db="EMBL/GenBank/DDBJ databases">
        <title>Whole genome shotgun sequence of Alkalibacterium putridalgicola NBRC 103243.</title>
        <authorList>
            <person name="Hosoyama A."/>
            <person name="Uohara A."/>
            <person name="Ohji S."/>
            <person name="Ichikawa N."/>
        </authorList>
    </citation>
    <scope>NUCLEOTIDE SEQUENCE [LARGE SCALE GENOMIC DNA]</scope>
    <source>
        <strain evidence="4 7">NBRC 103243</strain>
    </source>
</reference>
<proteinExistence type="inferred from homology"/>
<dbReference type="InterPro" id="IPR014729">
    <property type="entry name" value="Rossmann-like_a/b/a_fold"/>
</dbReference>
<dbReference type="GO" id="GO:0005524">
    <property type="term" value="F:ATP binding"/>
    <property type="evidence" value="ECO:0007669"/>
    <property type="project" value="UniProtKB-KW"/>
</dbReference>
<dbReference type="NCBIfam" id="NF010191">
    <property type="entry name" value="PRK13670.1"/>
    <property type="match status" value="1"/>
</dbReference>
<dbReference type="GO" id="GO:0000049">
    <property type="term" value="F:tRNA binding"/>
    <property type="evidence" value="ECO:0007669"/>
    <property type="project" value="UniProtKB-KW"/>
</dbReference>
<feature type="binding site" evidence="3">
    <location>
        <position position="161"/>
    </location>
    <ligand>
        <name>ATP</name>
        <dbReference type="ChEBI" id="CHEBI:30616"/>
    </ligand>
</feature>
<dbReference type="GO" id="GO:0005737">
    <property type="term" value="C:cytoplasm"/>
    <property type="evidence" value="ECO:0007669"/>
    <property type="project" value="UniProtKB-SubCell"/>
</dbReference>
<dbReference type="SUPFAM" id="SSF52374">
    <property type="entry name" value="Nucleotidylyl transferase"/>
    <property type="match status" value="1"/>
</dbReference>
<feature type="binding site" evidence="3">
    <location>
        <position position="186"/>
    </location>
    <ligand>
        <name>ATP</name>
        <dbReference type="ChEBI" id="CHEBI:30616"/>
    </ligand>
</feature>
<comment type="function">
    <text evidence="3">Catalyzes the formation of N(4)-acetylcytidine (ac(4)C) at the wobble position of elongator tRNA(Met), using acetate and ATP as substrates. First activates an acetate ion to form acetyladenylate (Ac-AMP) and then transfers the acetyl group to tRNA to form ac(4)C34.</text>
</comment>
<keyword evidence="3" id="KW-0694">RNA-binding</keyword>
<dbReference type="OrthoDB" id="9769796at2"/>
<dbReference type="Proteomes" id="UP000321425">
    <property type="component" value="Unassembled WGS sequence"/>
</dbReference>
<dbReference type="Pfam" id="PF05636">
    <property type="entry name" value="HIGH_NTase1"/>
    <property type="match status" value="1"/>
</dbReference>
<feature type="binding site" evidence="3">
    <location>
        <begin position="7"/>
        <end position="20"/>
    </location>
    <ligand>
        <name>ATP</name>
        <dbReference type="ChEBI" id="CHEBI:30616"/>
    </ligand>
</feature>
<dbReference type="HAMAP" id="MF_01539">
    <property type="entry name" value="TmcAL"/>
    <property type="match status" value="1"/>
</dbReference>
<dbReference type="InterPro" id="IPR008513">
    <property type="entry name" value="tRNA(Met)_cyd_acetate_ligase"/>
</dbReference>
<keyword evidence="2 3" id="KW-0819">tRNA processing</keyword>
<dbReference type="GO" id="GO:0016740">
    <property type="term" value="F:transferase activity"/>
    <property type="evidence" value="ECO:0007669"/>
    <property type="project" value="UniProtKB-KW"/>
</dbReference>
<dbReference type="EMBL" id="FOBL01000027">
    <property type="protein sequence ID" value="SEM12289.1"/>
    <property type="molecule type" value="Genomic_DNA"/>
</dbReference>
<evidence type="ECO:0000313" key="6">
    <source>
        <dbReference type="Proteomes" id="UP000198548"/>
    </source>
</evidence>
<dbReference type="EMBL" id="BJUX01000025">
    <property type="protein sequence ID" value="GEK89896.1"/>
    <property type="molecule type" value="Genomic_DNA"/>
</dbReference>
<dbReference type="STRING" id="426703.SAMN04488100_12710"/>
<dbReference type="GO" id="GO:0006400">
    <property type="term" value="P:tRNA modification"/>
    <property type="evidence" value="ECO:0007669"/>
    <property type="project" value="UniProtKB-UniRule"/>
</dbReference>
<reference evidence="5 6" key="1">
    <citation type="submission" date="2016-10" db="EMBL/GenBank/DDBJ databases">
        <authorList>
            <person name="de Groot N.N."/>
        </authorList>
    </citation>
    <scope>NUCLEOTIDE SEQUENCE [LARGE SCALE GENOMIC DNA]</scope>
    <source>
        <strain evidence="5 6">DSM 19182</strain>
    </source>
</reference>
<organism evidence="5 6">
    <name type="scientific">Alkalibacterium putridalgicola</name>
    <dbReference type="NCBI Taxonomy" id="426703"/>
    <lineage>
        <taxon>Bacteria</taxon>
        <taxon>Bacillati</taxon>
        <taxon>Bacillota</taxon>
        <taxon>Bacilli</taxon>
        <taxon>Lactobacillales</taxon>
        <taxon>Carnobacteriaceae</taxon>
        <taxon>Alkalibacterium</taxon>
    </lineage>
</organism>
<dbReference type="RefSeq" id="WP_091489068.1">
    <property type="nucleotide sequence ID" value="NZ_BJUX01000025.1"/>
</dbReference>
<evidence type="ECO:0000256" key="1">
    <source>
        <dbReference type="ARBA" id="ARBA00022598"/>
    </source>
</evidence>
<comment type="similarity">
    <text evidence="3">Belongs to the TmcAL family.</text>
</comment>
<evidence type="ECO:0000313" key="7">
    <source>
        <dbReference type="Proteomes" id="UP000321425"/>
    </source>
</evidence>
<keyword evidence="3" id="KW-0547">Nucleotide-binding</keyword>
<dbReference type="AlphaFoldDB" id="A0A1H7VTT3"/>
<accession>A0A1H7VTT3</accession>
<dbReference type="EC" id="6.3.4.-" evidence="3"/>
<evidence type="ECO:0000256" key="3">
    <source>
        <dbReference type="HAMAP-Rule" id="MF_01539"/>
    </source>
</evidence>
<keyword evidence="3" id="KW-0963">Cytoplasm</keyword>